<evidence type="ECO:0000256" key="10">
    <source>
        <dbReference type="SAM" id="Phobius"/>
    </source>
</evidence>
<proteinExistence type="predicted"/>
<evidence type="ECO:0000256" key="8">
    <source>
        <dbReference type="ARBA" id="ARBA00023170"/>
    </source>
</evidence>
<keyword evidence="4 10" id="KW-0812">Transmembrane</keyword>
<feature type="transmembrane region" description="Helical" evidence="10">
    <location>
        <begin position="197"/>
        <end position="216"/>
    </location>
</feature>
<dbReference type="InterPro" id="IPR004117">
    <property type="entry name" value="7tm6_olfct_rcpt"/>
</dbReference>
<keyword evidence="2" id="KW-1003">Cell membrane</keyword>
<keyword evidence="12" id="KW-1185">Reference proteome</keyword>
<feature type="transmembrane region" description="Helical" evidence="10">
    <location>
        <begin position="478"/>
        <end position="495"/>
    </location>
</feature>
<sequence length="792" mass="91154">MFCHLTITAAVCACIEKQFVEGDKLCAGLHVIGWFLVLFISCVAGQFLTDASASIPEAIWNSRWRQADPKLKKDKMTPESNKIIVCRTTRRNMSLGLLWPEENDELVYGKRYFIKIFIYSLITITNLGISWTHFYVGLKNQNSKFSEDVAVMLSITGTTYMVFIYVKNQPKVALLLRDLSTFNYFGMPPDFEQQEKILNVLSNVTFAYAMVAALLYNLVRLYQKSECEEMKMEKEICGFIVPVWLPFEMDYFPVYELGFFYMYASTVLILKSALVIPFHAFEISQHIILRIKHLNTIIVKCLDGNYDYCRKNLQKCIHYHREIIEFATRLDSYFSTCMFSHLTITAAVCACIEKQFVEGDKLCAGLHVIGWFLVLFISCVAGQFLTDASASIPEAIWNSRWPKMSQENSEIKICAATRQILRNALIWPKEDEEMNPGKWTYIRILTFVCFTSLLCISTTTHFLLTLENEVERDVSEEMAVLSAIYGTYFMVFAYIKNQKKIASLLRDLSSFDKFGIPEDFHEEEKKLTFYAKFIHTYVTITVSAYNFLLLFLKSDCEKYNKEHDLKENCGLAIPTPFAADYFPVFQLVFLYQLVVSNMLLRLSMIIAYNTFEITQHIIFRINHLNIMTTACFDDDDYQTSRNKLTRCILYHSEVLDFAKRVDDCFSSCMFAHLILTSTICACLEKQITVGINRFGGVLHILGWIVNLFVSCLAGQRLINANGTIAEAIWASKWYQADVRLQKDVRLMLLRSQRDLHLSAGPFGIVSFALFVSVSKRNVKKIENNIVICLIPP</sequence>
<dbReference type="PANTHER" id="PTHR21137:SF35">
    <property type="entry name" value="ODORANT RECEPTOR 19A-RELATED"/>
    <property type="match status" value="1"/>
</dbReference>
<feature type="transmembrane region" description="Helical" evidence="10">
    <location>
        <begin position="260"/>
        <end position="281"/>
    </location>
</feature>
<evidence type="ECO:0000256" key="3">
    <source>
        <dbReference type="ARBA" id="ARBA00022606"/>
    </source>
</evidence>
<dbReference type="GO" id="GO:0004984">
    <property type="term" value="F:olfactory receptor activity"/>
    <property type="evidence" value="ECO:0007669"/>
    <property type="project" value="InterPro"/>
</dbReference>
<accession>A0A8J6HHA8</accession>
<evidence type="ECO:0000256" key="1">
    <source>
        <dbReference type="ARBA" id="ARBA00004651"/>
    </source>
</evidence>
<evidence type="ECO:0000256" key="6">
    <source>
        <dbReference type="ARBA" id="ARBA00022989"/>
    </source>
</evidence>
<gene>
    <name evidence="11" type="ORF">GEV33_004022</name>
</gene>
<evidence type="ECO:0000256" key="4">
    <source>
        <dbReference type="ARBA" id="ARBA00022692"/>
    </source>
</evidence>
<comment type="caution">
    <text evidence="11">The sequence shown here is derived from an EMBL/GenBank/DDBJ whole genome shotgun (WGS) entry which is preliminary data.</text>
</comment>
<evidence type="ECO:0000256" key="5">
    <source>
        <dbReference type="ARBA" id="ARBA00022725"/>
    </source>
</evidence>
<feature type="transmembrane region" description="Helical" evidence="10">
    <location>
        <begin position="755"/>
        <end position="773"/>
    </location>
</feature>
<evidence type="ECO:0000313" key="12">
    <source>
        <dbReference type="Proteomes" id="UP000719412"/>
    </source>
</evidence>
<keyword evidence="3" id="KW-0716">Sensory transduction</keyword>
<comment type="subcellular location">
    <subcellularLocation>
        <location evidence="1">Cell membrane</location>
        <topology evidence="1">Multi-pass membrane protein</topology>
    </subcellularLocation>
</comment>
<dbReference type="PANTHER" id="PTHR21137">
    <property type="entry name" value="ODORANT RECEPTOR"/>
    <property type="match status" value="1"/>
</dbReference>
<keyword evidence="7 10" id="KW-0472">Membrane</keyword>
<evidence type="ECO:0000256" key="7">
    <source>
        <dbReference type="ARBA" id="ARBA00023136"/>
    </source>
</evidence>
<feature type="transmembrane region" description="Helical" evidence="10">
    <location>
        <begin position="533"/>
        <end position="552"/>
    </location>
</feature>
<dbReference type="AlphaFoldDB" id="A0A8J6HHA8"/>
<protein>
    <submittedName>
        <fullName evidence="11">Uncharacterized protein</fullName>
    </submittedName>
</protein>
<feature type="transmembrane region" description="Helical" evidence="10">
    <location>
        <begin position="149"/>
        <end position="166"/>
    </location>
</feature>
<dbReference type="Pfam" id="PF02949">
    <property type="entry name" value="7tm_6"/>
    <property type="match status" value="2"/>
</dbReference>
<evidence type="ECO:0000256" key="2">
    <source>
        <dbReference type="ARBA" id="ARBA00022475"/>
    </source>
</evidence>
<dbReference type="Proteomes" id="UP000719412">
    <property type="component" value="Unassembled WGS sequence"/>
</dbReference>
<keyword evidence="6 10" id="KW-1133">Transmembrane helix</keyword>
<name>A0A8J6HHA8_TENMO</name>
<keyword evidence="8" id="KW-0675">Receptor</keyword>
<organism evidence="11 12">
    <name type="scientific">Tenebrio molitor</name>
    <name type="common">Yellow mealworm beetle</name>
    <dbReference type="NCBI Taxonomy" id="7067"/>
    <lineage>
        <taxon>Eukaryota</taxon>
        <taxon>Metazoa</taxon>
        <taxon>Ecdysozoa</taxon>
        <taxon>Arthropoda</taxon>
        <taxon>Hexapoda</taxon>
        <taxon>Insecta</taxon>
        <taxon>Pterygota</taxon>
        <taxon>Neoptera</taxon>
        <taxon>Endopterygota</taxon>
        <taxon>Coleoptera</taxon>
        <taxon>Polyphaga</taxon>
        <taxon>Cucujiformia</taxon>
        <taxon>Tenebrionidae</taxon>
        <taxon>Tenebrio</taxon>
    </lineage>
</organism>
<feature type="transmembrane region" description="Helical" evidence="10">
    <location>
        <begin position="444"/>
        <end position="466"/>
    </location>
</feature>
<reference evidence="11" key="1">
    <citation type="journal article" date="2020" name="J Insects Food Feed">
        <title>The yellow mealworm (Tenebrio molitor) genome: a resource for the emerging insects as food and feed industry.</title>
        <authorList>
            <person name="Eriksson T."/>
            <person name="Andere A."/>
            <person name="Kelstrup H."/>
            <person name="Emery V."/>
            <person name="Picard C."/>
        </authorList>
    </citation>
    <scope>NUCLEOTIDE SEQUENCE</scope>
    <source>
        <strain evidence="11">Stoneville</strain>
        <tissue evidence="11">Whole head</tissue>
    </source>
</reference>
<keyword evidence="5" id="KW-0552">Olfaction</keyword>
<dbReference type="GO" id="GO:0005886">
    <property type="term" value="C:plasma membrane"/>
    <property type="evidence" value="ECO:0007669"/>
    <property type="project" value="UniProtKB-SubCell"/>
</dbReference>
<dbReference type="GO" id="GO:0007165">
    <property type="term" value="P:signal transduction"/>
    <property type="evidence" value="ECO:0007669"/>
    <property type="project" value="UniProtKB-KW"/>
</dbReference>
<feature type="transmembrane region" description="Helical" evidence="10">
    <location>
        <begin position="25"/>
        <end position="48"/>
    </location>
</feature>
<reference evidence="11" key="2">
    <citation type="submission" date="2021-08" db="EMBL/GenBank/DDBJ databases">
        <authorList>
            <person name="Eriksson T."/>
        </authorList>
    </citation>
    <scope>NUCLEOTIDE SEQUENCE</scope>
    <source>
        <strain evidence="11">Stoneville</strain>
        <tissue evidence="11">Whole head</tissue>
    </source>
</reference>
<feature type="transmembrane region" description="Helical" evidence="10">
    <location>
        <begin position="116"/>
        <end position="137"/>
    </location>
</feature>
<evidence type="ECO:0000313" key="11">
    <source>
        <dbReference type="EMBL" id="KAH0818770.1"/>
    </source>
</evidence>
<evidence type="ECO:0000256" key="9">
    <source>
        <dbReference type="ARBA" id="ARBA00023224"/>
    </source>
</evidence>
<keyword evidence="9" id="KW-0807">Transducer</keyword>
<dbReference type="EMBL" id="JABDTM020016710">
    <property type="protein sequence ID" value="KAH0818770.1"/>
    <property type="molecule type" value="Genomic_DNA"/>
</dbReference>
<dbReference type="GO" id="GO:0005549">
    <property type="term" value="F:odorant binding"/>
    <property type="evidence" value="ECO:0007669"/>
    <property type="project" value="InterPro"/>
</dbReference>